<dbReference type="AlphaFoldDB" id="A0AAU9IMV9"/>
<feature type="transmembrane region" description="Helical" evidence="5">
    <location>
        <begin position="61"/>
        <end position="79"/>
    </location>
</feature>
<evidence type="ECO:0008006" key="8">
    <source>
        <dbReference type="Google" id="ProtNLM"/>
    </source>
</evidence>
<proteinExistence type="predicted"/>
<dbReference type="InterPro" id="IPR006696">
    <property type="entry name" value="DUF423"/>
</dbReference>
<organism evidence="6 7">
    <name type="scientific">Blepharisma stoltei</name>
    <dbReference type="NCBI Taxonomy" id="1481888"/>
    <lineage>
        <taxon>Eukaryota</taxon>
        <taxon>Sar</taxon>
        <taxon>Alveolata</taxon>
        <taxon>Ciliophora</taxon>
        <taxon>Postciliodesmatophora</taxon>
        <taxon>Heterotrichea</taxon>
        <taxon>Heterotrichida</taxon>
        <taxon>Blepharismidae</taxon>
        <taxon>Blepharisma</taxon>
    </lineage>
</organism>
<gene>
    <name evidence="6" type="ORF">BSTOLATCC_MIC9330</name>
</gene>
<dbReference type="EMBL" id="CAJZBQ010000011">
    <property type="protein sequence ID" value="CAG9313514.1"/>
    <property type="molecule type" value="Genomic_DNA"/>
</dbReference>
<dbReference type="PANTHER" id="PTHR43461">
    <property type="entry name" value="TRANSMEMBRANE PROTEIN 256"/>
    <property type="match status" value="1"/>
</dbReference>
<dbReference type="GO" id="GO:0016020">
    <property type="term" value="C:membrane"/>
    <property type="evidence" value="ECO:0007669"/>
    <property type="project" value="UniProtKB-SubCell"/>
</dbReference>
<evidence type="ECO:0000256" key="3">
    <source>
        <dbReference type="ARBA" id="ARBA00022989"/>
    </source>
</evidence>
<keyword evidence="4 5" id="KW-0472">Membrane</keyword>
<reference evidence="6" key="1">
    <citation type="submission" date="2021-09" db="EMBL/GenBank/DDBJ databases">
        <authorList>
            <consortium name="AG Swart"/>
            <person name="Singh M."/>
            <person name="Singh A."/>
            <person name="Seah K."/>
            <person name="Emmerich C."/>
        </authorList>
    </citation>
    <scope>NUCLEOTIDE SEQUENCE</scope>
    <source>
        <strain evidence="6">ATCC30299</strain>
    </source>
</reference>
<evidence type="ECO:0000256" key="1">
    <source>
        <dbReference type="ARBA" id="ARBA00004141"/>
    </source>
</evidence>
<feature type="transmembrane region" description="Helical" evidence="5">
    <location>
        <begin position="91"/>
        <end position="109"/>
    </location>
</feature>
<dbReference type="Proteomes" id="UP001162131">
    <property type="component" value="Unassembled WGS sequence"/>
</dbReference>
<keyword evidence="7" id="KW-1185">Reference proteome</keyword>
<sequence>MTELYFALGCTSMCASLVTASYGYHGGMNYEQKKKWEKAVRYQQLGSIPLLFVGNKKNKHIPGALSAAGVSLFCLPLYYYAKTEDSKFNFAMPWGGVLMMASWLTLGFLA</sequence>
<evidence type="ECO:0000256" key="5">
    <source>
        <dbReference type="SAM" id="Phobius"/>
    </source>
</evidence>
<evidence type="ECO:0000256" key="4">
    <source>
        <dbReference type="ARBA" id="ARBA00023136"/>
    </source>
</evidence>
<evidence type="ECO:0000313" key="6">
    <source>
        <dbReference type="EMBL" id="CAG9313514.1"/>
    </source>
</evidence>
<dbReference type="PANTHER" id="PTHR43461:SF1">
    <property type="entry name" value="TRANSMEMBRANE PROTEIN 256"/>
    <property type="match status" value="1"/>
</dbReference>
<keyword evidence="3 5" id="KW-1133">Transmembrane helix</keyword>
<comment type="subcellular location">
    <subcellularLocation>
        <location evidence="1">Membrane</location>
        <topology evidence="1">Multi-pass membrane protein</topology>
    </subcellularLocation>
</comment>
<evidence type="ECO:0000313" key="7">
    <source>
        <dbReference type="Proteomes" id="UP001162131"/>
    </source>
</evidence>
<keyword evidence="2 5" id="KW-0812">Transmembrane</keyword>
<accession>A0AAU9IMV9</accession>
<name>A0AAU9IMV9_9CILI</name>
<protein>
    <recommendedName>
        <fullName evidence="8">Transmembrane protein</fullName>
    </recommendedName>
</protein>
<dbReference type="Pfam" id="PF04241">
    <property type="entry name" value="DUF423"/>
    <property type="match status" value="1"/>
</dbReference>
<feature type="transmembrane region" description="Helical" evidence="5">
    <location>
        <begin position="6"/>
        <end position="25"/>
    </location>
</feature>
<evidence type="ECO:0000256" key="2">
    <source>
        <dbReference type="ARBA" id="ARBA00022692"/>
    </source>
</evidence>
<comment type="caution">
    <text evidence="6">The sequence shown here is derived from an EMBL/GenBank/DDBJ whole genome shotgun (WGS) entry which is preliminary data.</text>
</comment>